<dbReference type="AlphaFoldDB" id="A0A0C9WDE6"/>
<evidence type="ECO:0000256" key="2">
    <source>
        <dbReference type="ARBA" id="ARBA00022692"/>
    </source>
</evidence>
<evidence type="ECO:0000256" key="1">
    <source>
        <dbReference type="ARBA" id="ARBA00004141"/>
    </source>
</evidence>
<comment type="subcellular location">
    <subcellularLocation>
        <location evidence="1">Membrane</location>
        <topology evidence="1">Multi-pass membrane protein</topology>
    </subcellularLocation>
</comment>
<feature type="non-terminal residue" evidence="8">
    <location>
        <position position="343"/>
    </location>
</feature>
<dbReference type="InterPro" id="IPR049326">
    <property type="entry name" value="Rhodopsin_dom_fungi"/>
</dbReference>
<feature type="transmembrane region" description="Helical" evidence="6">
    <location>
        <begin position="73"/>
        <end position="95"/>
    </location>
</feature>
<dbReference type="PANTHER" id="PTHR33048:SF47">
    <property type="entry name" value="INTEGRAL MEMBRANE PROTEIN-RELATED"/>
    <property type="match status" value="1"/>
</dbReference>
<feature type="transmembrane region" description="Helical" evidence="6">
    <location>
        <begin position="107"/>
        <end position="128"/>
    </location>
</feature>
<dbReference type="InterPro" id="IPR052337">
    <property type="entry name" value="SAT4-like"/>
</dbReference>
<proteinExistence type="inferred from homology"/>
<protein>
    <recommendedName>
        <fullName evidence="7">Rhodopsin domain-containing protein</fullName>
    </recommendedName>
</protein>
<evidence type="ECO:0000256" key="5">
    <source>
        <dbReference type="ARBA" id="ARBA00038359"/>
    </source>
</evidence>
<keyword evidence="4 6" id="KW-0472">Membrane</keyword>
<feature type="transmembrane region" description="Helical" evidence="6">
    <location>
        <begin position="6"/>
        <end position="22"/>
    </location>
</feature>
<reference evidence="8 9" key="1">
    <citation type="submission" date="2014-04" db="EMBL/GenBank/DDBJ databases">
        <title>Evolutionary Origins and Diversification of the Mycorrhizal Mutualists.</title>
        <authorList>
            <consortium name="DOE Joint Genome Institute"/>
            <consortium name="Mycorrhizal Genomics Consortium"/>
            <person name="Kohler A."/>
            <person name="Kuo A."/>
            <person name="Nagy L.G."/>
            <person name="Floudas D."/>
            <person name="Copeland A."/>
            <person name="Barry K.W."/>
            <person name="Cichocki N."/>
            <person name="Veneault-Fourrey C."/>
            <person name="LaButti K."/>
            <person name="Lindquist E.A."/>
            <person name="Lipzen A."/>
            <person name="Lundell T."/>
            <person name="Morin E."/>
            <person name="Murat C."/>
            <person name="Riley R."/>
            <person name="Ohm R."/>
            <person name="Sun H."/>
            <person name="Tunlid A."/>
            <person name="Henrissat B."/>
            <person name="Grigoriev I.V."/>
            <person name="Hibbett D.S."/>
            <person name="Martin F."/>
        </authorList>
    </citation>
    <scope>NUCLEOTIDE SEQUENCE [LARGE SCALE GENOMIC DNA]</scope>
    <source>
        <strain evidence="8 9">MD-312</strain>
    </source>
</reference>
<feature type="domain" description="Rhodopsin" evidence="7">
    <location>
        <begin position="18"/>
        <end position="208"/>
    </location>
</feature>
<dbReference type="OrthoDB" id="3229610at2759"/>
<dbReference type="EMBL" id="KN839855">
    <property type="protein sequence ID" value="KIJ62422.1"/>
    <property type="molecule type" value="Genomic_DNA"/>
</dbReference>
<evidence type="ECO:0000256" key="6">
    <source>
        <dbReference type="SAM" id="Phobius"/>
    </source>
</evidence>
<evidence type="ECO:0000259" key="7">
    <source>
        <dbReference type="Pfam" id="PF20684"/>
    </source>
</evidence>
<evidence type="ECO:0000313" key="8">
    <source>
        <dbReference type="EMBL" id="KIJ62422.1"/>
    </source>
</evidence>
<dbReference type="GO" id="GO:0016020">
    <property type="term" value="C:membrane"/>
    <property type="evidence" value="ECO:0007669"/>
    <property type="project" value="UniProtKB-SubCell"/>
</dbReference>
<dbReference type="PANTHER" id="PTHR33048">
    <property type="entry name" value="PTH11-LIKE INTEGRAL MEMBRANE PROTEIN (AFU_ORTHOLOGUE AFUA_5G11245)"/>
    <property type="match status" value="1"/>
</dbReference>
<name>A0A0C9WDE6_9AGAM</name>
<keyword evidence="2 6" id="KW-0812">Transmembrane</keyword>
<evidence type="ECO:0000313" key="9">
    <source>
        <dbReference type="Proteomes" id="UP000053820"/>
    </source>
</evidence>
<evidence type="ECO:0000256" key="4">
    <source>
        <dbReference type="ARBA" id="ARBA00023136"/>
    </source>
</evidence>
<organism evidence="8 9">
    <name type="scientific">Hydnomerulius pinastri MD-312</name>
    <dbReference type="NCBI Taxonomy" id="994086"/>
    <lineage>
        <taxon>Eukaryota</taxon>
        <taxon>Fungi</taxon>
        <taxon>Dikarya</taxon>
        <taxon>Basidiomycota</taxon>
        <taxon>Agaricomycotina</taxon>
        <taxon>Agaricomycetes</taxon>
        <taxon>Agaricomycetidae</taxon>
        <taxon>Boletales</taxon>
        <taxon>Boletales incertae sedis</taxon>
        <taxon>Leucogyrophana</taxon>
    </lineage>
</organism>
<dbReference type="Pfam" id="PF20684">
    <property type="entry name" value="Fung_rhodopsin"/>
    <property type="match status" value="1"/>
</dbReference>
<comment type="similarity">
    <text evidence="5">Belongs to the SAT4 family.</text>
</comment>
<keyword evidence="3 6" id="KW-1133">Transmembrane helix</keyword>
<feature type="transmembrane region" description="Helical" evidence="6">
    <location>
        <begin position="34"/>
        <end position="53"/>
    </location>
</feature>
<sequence>VFVTVLHSIAMLMSTSGIRLWIRIRLRRLWWEDAWAALALCLDGICAVSTWTLTSPYAPPWYLSQNAHIISLWLTLISYTCLVWSARMSIVFSIIRVVPPPGPIRTIAYGVAVLFFFMWALVSSSKAYTCGSDTSWYEGVIIQCPIGLPIAIIEFTTDLVSDAILVAMPLRMLWHVKLPRGERILILSIFSMSLLSCFASIIHVAFLIPDPSFMAGMTADIEGALGLMICNLLVIVTYFYRVFRNGEDIETTSDPTYPKPTGSSVSLTTFSSLTTVDLEQFTSISIRSTRSAPIPRSEEISIPVISGTQSCFDVMSGSTEQGISAVRESELIREYLGVGEPVA</sequence>
<dbReference type="HOGENOM" id="CLU_052841_2_1_1"/>
<gene>
    <name evidence="8" type="ORF">HYDPIDRAFT_94501</name>
</gene>
<keyword evidence="9" id="KW-1185">Reference proteome</keyword>
<feature type="transmembrane region" description="Helical" evidence="6">
    <location>
        <begin position="184"/>
        <end position="209"/>
    </location>
</feature>
<feature type="transmembrane region" description="Helical" evidence="6">
    <location>
        <begin position="221"/>
        <end position="240"/>
    </location>
</feature>
<evidence type="ECO:0000256" key="3">
    <source>
        <dbReference type="ARBA" id="ARBA00022989"/>
    </source>
</evidence>
<dbReference type="Proteomes" id="UP000053820">
    <property type="component" value="Unassembled WGS sequence"/>
</dbReference>
<feature type="transmembrane region" description="Helical" evidence="6">
    <location>
        <begin position="148"/>
        <end position="172"/>
    </location>
</feature>
<accession>A0A0C9WDE6</accession>